<proteinExistence type="predicted"/>
<keyword evidence="2" id="KW-1185">Reference proteome</keyword>
<organism evidence="1 2">
    <name type="scientific">Pistacia atlantica</name>
    <dbReference type="NCBI Taxonomy" id="434234"/>
    <lineage>
        <taxon>Eukaryota</taxon>
        <taxon>Viridiplantae</taxon>
        <taxon>Streptophyta</taxon>
        <taxon>Embryophyta</taxon>
        <taxon>Tracheophyta</taxon>
        <taxon>Spermatophyta</taxon>
        <taxon>Magnoliopsida</taxon>
        <taxon>eudicotyledons</taxon>
        <taxon>Gunneridae</taxon>
        <taxon>Pentapetalae</taxon>
        <taxon>rosids</taxon>
        <taxon>malvids</taxon>
        <taxon>Sapindales</taxon>
        <taxon>Anacardiaceae</taxon>
        <taxon>Pistacia</taxon>
    </lineage>
</organism>
<evidence type="ECO:0000313" key="2">
    <source>
        <dbReference type="Proteomes" id="UP001164250"/>
    </source>
</evidence>
<accession>A0ACC1ADK3</accession>
<gene>
    <name evidence="1" type="ORF">Patl1_30327</name>
</gene>
<sequence>MEVTQSPFRLELLPRPSLCSWTQAVTLFGSPALLATSARTVHSPPQTLHFSSLNNPSSSKIIGCRNPKCSWIHPNAQCKDCNPSNNCTQICPPYIIFYESGATSGISLSETLNFPNRTIPNFFVGCSVFSSRTPAGIAGFGRGQASLPSQLNVNKFAYCLLSRKFDDTTRSSPLILDNSSGSDSEKKPFIKNPVVPGRSAFSVYYYVGLRKITVGERRVRIPYRYLRLDDEGNGGTIIDSGTTFTVMASEVREPLAAEFESQLVKKMNFSRALGVEVLTGLSPCFNVSSGTTRLKFPKLKLHFKGGAEMAVPQENYAAVVGDGSAVCLMVVSDRLGSGGPTIVLGNVFWQNYYVEYDLRKERLGFKQQQCE</sequence>
<comment type="caution">
    <text evidence="1">The sequence shown here is derived from an EMBL/GenBank/DDBJ whole genome shotgun (WGS) entry which is preliminary data.</text>
</comment>
<dbReference type="EMBL" id="CM047907">
    <property type="protein sequence ID" value="KAJ0084501.1"/>
    <property type="molecule type" value="Genomic_DNA"/>
</dbReference>
<protein>
    <submittedName>
        <fullName evidence="1">Uncharacterized protein</fullName>
    </submittedName>
</protein>
<evidence type="ECO:0000313" key="1">
    <source>
        <dbReference type="EMBL" id="KAJ0084501.1"/>
    </source>
</evidence>
<name>A0ACC1ADK3_9ROSI</name>
<reference evidence="2" key="1">
    <citation type="journal article" date="2023" name="G3 (Bethesda)">
        <title>Genome assembly and association tests identify interacting loci associated with vigor, precocity, and sex in interspecific pistachio rootstocks.</title>
        <authorList>
            <person name="Palmer W."/>
            <person name="Jacygrad E."/>
            <person name="Sagayaradj S."/>
            <person name="Cavanaugh K."/>
            <person name="Han R."/>
            <person name="Bertier L."/>
            <person name="Beede B."/>
            <person name="Kafkas S."/>
            <person name="Golino D."/>
            <person name="Preece J."/>
            <person name="Michelmore R."/>
        </authorList>
    </citation>
    <scope>NUCLEOTIDE SEQUENCE [LARGE SCALE GENOMIC DNA]</scope>
</reference>
<dbReference type="Proteomes" id="UP001164250">
    <property type="component" value="Chromosome 11"/>
</dbReference>